<evidence type="ECO:0000313" key="2">
    <source>
        <dbReference type="EMBL" id="GMS93356.1"/>
    </source>
</evidence>
<dbReference type="SUPFAM" id="SSF56219">
    <property type="entry name" value="DNase I-like"/>
    <property type="match status" value="1"/>
</dbReference>
<dbReference type="EMBL" id="BTSX01000004">
    <property type="protein sequence ID" value="GMS93356.1"/>
    <property type="molecule type" value="Genomic_DNA"/>
</dbReference>
<protein>
    <recommendedName>
        <fullName evidence="1">Endonuclease/exonuclease/phosphatase domain-containing protein</fullName>
    </recommendedName>
</protein>
<accession>A0AAV5TCR3</accession>
<comment type="caution">
    <text evidence="2">The sequence shown here is derived from an EMBL/GenBank/DDBJ whole genome shotgun (WGS) entry which is preliminary data.</text>
</comment>
<feature type="non-terminal residue" evidence="2">
    <location>
        <position position="1"/>
    </location>
</feature>
<dbReference type="PANTHER" id="PTHR47510:SF3">
    <property type="entry name" value="ENDO_EXONUCLEASE_PHOSPHATASE DOMAIN-CONTAINING PROTEIN"/>
    <property type="match status" value="1"/>
</dbReference>
<dbReference type="Gene3D" id="3.60.10.10">
    <property type="entry name" value="Endonuclease/exonuclease/phosphatase"/>
    <property type="match status" value="1"/>
</dbReference>
<dbReference type="Pfam" id="PF03372">
    <property type="entry name" value="Exo_endo_phos"/>
    <property type="match status" value="1"/>
</dbReference>
<dbReference type="AlphaFoldDB" id="A0AAV5TCR3"/>
<feature type="domain" description="Endonuclease/exonuclease/phosphatase" evidence="1">
    <location>
        <begin position="2"/>
        <end position="186"/>
    </location>
</feature>
<dbReference type="InterPro" id="IPR005135">
    <property type="entry name" value="Endo/exonuclease/phosphatase"/>
</dbReference>
<reference evidence="2" key="1">
    <citation type="submission" date="2023-10" db="EMBL/GenBank/DDBJ databases">
        <title>Genome assembly of Pristionchus species.</title>
        <authorList>
            <person name="Yoshida K."/>
            <person name="Sommer R.J."/>
        </authorList>
    </citation>
    <scope>NUCLEOTIDE SEQUENCE</scope>
    <source>
        <strain evidence="2">RS0144</strain>
    </source>
</reference>
<gene>
    <name evidence="2" type="ORF">PENTCL1PPCAC_15531</name>
</gene>
<evidence type="ECO:0000259" key="1">
    <source>
        <dbReference type="Pfam" id="PF03372"/>
    </source>
</evidence>
<keyword evidence="3" id="KW-1185">Reference proteome</keyword>
<proteinExistence type="predicted"/>
<dbReference type="PANTHER" id="PTHR47510">
    <property type="entry name" value="REVERSE TRANSCRIPTASE DOMAIN-CONTAINING PROTEIN"/>
    <property type="match status" value="1"/>
</dbReference>
<sequence>LLKVDKPDIVFITESWLTSRIPSSLLIGDLPYIAIRRDRSTGRGGGTLIVVRDHFHFSTVTSIHHSIECLSVDLLTSSSSFIRLCLVYRPPSYSTSQTEQLVDCLSDLISTSSYPILFVGDFNSDIISPTIPSTEQSMHSFVSTSDLTHLIQSPTRHSRCIDWLLVSDPSIVLHSSVIPSFPSSDHFGISFSIDSTILPPSHSLVRDFARANYDDFSSFLLNFDWFSVFSQSPEPDAMYSNFVSIVHHGIDLFVPFHLPKPIMAAYPPHIQRLIRHRSTLFSKIHLPSIRPQYERCSRDLLFQIKKWNQFCEHKKLKNSKDLYRHIRTLTKPKSIIPKQLIDSSGITVSGELNIANHLASRFASHFTIDDGLVPTIPSHPFPPFLSNVSFFPHDVYKALKQLSPSCSTGHDNIPQIIFRKCAHAISLPLCDIYNISMQTGIVPSLWKHSLITPLPKPEKNTQFPDSYRPISILSPASKTMERLVKGKLAPYLYRFDIIPKYQHGYRSASSPVPQYSINNVILNTVPQQRDLGVQVVPSLLNAPSIDARVKIATTVMNIMLRAVSRLSHLGIQALFERRVIFDLVLARRIMNGETILDRNRFFTFTPVRLRSNNFGIHIEHTKSTPRYHCFSRRIARILNALPSYVHSSSSVYVYKKRLRELDFDFSKYIFR</sequence>
<dbReference type="InterPro" id="IPR036691">
    <property type="entry name" value="Endo/exonu/phosph_ase_sf"/>
</dbReference>
<dbReference type="GO" id="GO:0003824">
    <property type="term" value="F:catalytic activity"/>
    <property type="evidence" value="ECO:0007669"/>
    <property type="project" value="InterPro"/>
</dbReference>
<organism evidence="2 3">
    <name type="scientific">Pristionchus entomophagus</name>
    <dbReference type="NCBI Taxonomy" id="358040"/>
    <lineage>
        <taxon>Eukaryota</taxon>
        <taxon>Metazoa</taxon>
        <taxon>Ecdysozoa</taxon>
        <taxon>Nematoda</taxon>
        <taxon>Chromadorea</taxon>
        <taxon>Rhabditida</taxon>
        <taxon>Rhabditina</taxon>
        <taxon>Diplogasteromorpha</taxon>
        <taxon>Diplogasteroidea</taxon>
        <taxon>Neodiplogasteridae</taxon>
        <taxon>Pristionchus</taxon>
    </lineage>
</organism>
<dbReference type="Proteomes" id="UP001432027">
    <property type="component" value="Unassembled WGS sequence"/>
</dbReference>
<name>A0AAV5TCR3_9BILA</name>
<evidence type="ECO:0000313" key="3">
    <source>
        <dbReference type="Proteomes" id="UP001432027"/>
    </source>
</evidence>